<dbReference type="CDD" id="cd00637">
    <property type="entry name" value="7tm_classA_rhodopsin-like"/>
    <property type="match status" value="1"/>
</dbReference>
<dbReference type="KEGG" id="aplc:110973150"/>
<dbReference type="Pfam" id="PF00001">
    <property type="entry name" value="7tm_1"/>
    <property type="match status" value="1"/>
</dbReference>
<dbReference type="Gene3D" id="1.20.1070.10">
    <property type="entry name" value="Rhodopsin 7-helix transmembrane proteins"/>
    <property type="match status" value="1"/>
</dbReference>
<feature type="transmembrane region" description="Helical" evidence="8">
    <location>
        <begin position="111"/>
        <end position="135"/>
    </location>
</feature>
<evidence type="ECO:0000256" key="5">
    <source>
        <dbReference type="ARBA" id="ARBA00023136"/>
    </source>
</evidence>
<dbReference type="Proteomes" id="UP000694845">
    <property type="component" value="Unplaced"/>
</dbReference>
<organism evidence="10 12">
    <name type="scientific">Acanthaster planci</name>
    <name type="common">Crown-of-thorns starfish</name>
    <dbReference type="NCBI Taxonomy" id="133434"/>
    <lineage>
        <taxon>Eukaryota</taxon>
        <taxon>Metazoa</taxon>
        <taxon>Echinodermata</taxon>
        <taxon>Eleutherozoa</taxon>
        <taxon>Asterozoa</taxon>
        <taxon>Asteroidea</taxon>
        <taxon>Valvatacea</taxon>
        <taxon>Valvatida</taxon>
        <taxon>Acanthasteridae</taxon>
        <taxon>Acanthaster</taxon>
    </lineage>
</organism>
<feature type="transmembrane region" description="Helical" evidence="8">
    <location>
        <begin position="156"/>
        <end position="174"/>
    </location>
</feature>
<keyword evidence="5 8" id="KW-0472">Membrane</keyword>
<evidence type="ECO:0000256" key="8">
    <source>
        <dbReference type="SAM" id="Phobius"/>
    </source>
</evidence>
<comment type="subcellular location">
    <subcellularLocation>
        <location evidence="1">Membrane</location>
        <topology evidence="1">Multi-pass membrane protein</topology>
    </subcellularLocation>
</comment>
<evidence type="ECO:0000256" key="6">
    <source>
        <dbReference type="ARBA" id="ARBA00023170"/>
    </source>
</evidence>
<dbReference type="PROSITE" id="PS50262">
    <property type="entry name" value="G_PROTEIN_RECEP_F1_2"/>
    <property type="match status" value="1"/>
</dbReference>
<dbReference type="GO" id="GO:0004930">
    <property type="term" value="F:G protein-coupled receptor activity"/>
    <property type="evidence" value="ECO:0007669"/>
    <property type="project" value="UniProtKB-KW"/>
</dbReference>
<feature type="transmembrane region" description="Helical" evidence="8">
    <location>
        <begin position="32"/>
        <end position="57"/>
    </location>
</feature>
<evidence type="ECO:0000256" key="2">
    <source>
        <dbReference type="ARBA" id="ARBA00022692"/>
    </source>
</evidence>
<gene>
    <name evidence="11 12" type="primary">LOC110973150</name>
</gene>
<evidence type="ECO:0000313" key="12">
    <source>
        <dbReference type="RefSeq" id="XP_022079411.1"/>
    </source>
</evidence>
<feature type="domain" description="G-protein coupled receptors family 1 profile" evidence="9">
    <location>
        <begin position="48"/>
        <end position="320"/>
    </location>
</feature>
<keyword evidence="3 8" id="KW-1133">Transmembrane helix</keyword>
<sequence>MLEIMENSTNSCDYTLIITALEDVTHTDTSKLLITVFLPCILVMGLTGNLIFLFVLYRVRWMRSDITFYLMNLAIADITFLSFTVGEKLWMYMTSLYMEDVSSIGPVACFLFYPVQAMTYFASIALVTIISYERLQAICEPMGKIMTRRKHHSKRLAACSWFLGGAFSCLLIPGKSVVNTYCFVWDMTNSSNASIEPPYLDPMLLCNPLWSWSGDFANCLQTVPFFMAMVANSIMYFKIIQALKSTSTNANTADLRARTLRDRNKVTRMLVANGIIFFCCLAPFQTASLLRAFFFLDTQHFETASTVLMYLNSAVNPIVYNCTNSRYRMAFRLAFTRGPVSSRTRRFRSVISMEEYHRSSVVL</sequence>
<dbReference type="RefSeq" id="XP_022079410.1">
    <property type="nucleotide sequence ID" value="XM_022223718.1"/>
</dbReference>
<dbReference type="PANTHER" id="PTHR24243:SF208">
    <property type="entry name" value="PYROKININ-1 RECEPTOR"/>
    <property type="match status" value="1"/>
</dbReference>
<dbReference type="RefSeq" id="XP_022079411.1">
    <property type="nucleotide sequence ID" value="XM_022223719.1"/>
</dbReference>
<dbReference type="PRINTS" id="PR00237">
    <property type="entry name" value="GPCRRHODOPSN"/>
</dbReference>
<reference evidence="11 12" key="1">
    <citation type="submission" date="2025-04" db="UniProtKB">
        <authorList>
            <consortium name="RefSeq"/>
        </authorList>
    </citation>
    <scope>IDENTIFICATION</scope>
</reference>
<keyword evidence="6" id="KW-0675">Receptor</keyword>
<evidence type="ECO:0000256" key="7">
    <source>
        <dbReference type="ARBA" id="ARBA00023224"/>
    </source>
</evidence>
<dbReference type="GO" id="GO:0005886">
    <property type="term" value="C:plasma membrane"/>
    <property type="evidence" value="ECO:0007669"/>
    <property type="project" value="TreeGrafter"/>
</dbReference>
<dbReference type="GeneID" id="110973150"/>
<dbReference type="InterPro" id="IPR017452">
    <property type="entry name" value="GPCR_Rhodpsn_7TM"/>
</dbReference>
<name>A0A8B7XGR1_ACAPL</name>
<dbReference type="SUPFAM" id="SSF81321">
    <property type="entry name" value="Family A G protein-coupled receptor-like"/>
    <property type="match status" value="1"/>
</dbReference>
<keyword evidence="2 8" id="KW-0812">Transmembrane</keyword>
<dbReference type="AlphaFoldDB" id="A0A8B7XGR1"/>
<dbReference type="PANTHER" id="PTHR24243">
    <property type="entry name" value="G-PROTEIN COUPLED RECEPTOR"/>
    <property type="match status" value="1"/>
</dbReference>
<proteinExistence type="predicted"/>
<feature type="transmembrane region" description="Helical" evidence="8">
    <location>
        <begin position="266"/>
        <end position="284"/>
    </location>
</feature>
<dbReference type="InterPro" id="IPR000276">
    <property type="entry name" value="GPCR_Rhodpsn"/>
</dbReference>
<evidence type="ECO:0000256" key="4">
    <source>
        <dbReference type="ARBA" id="ARBA00023040"/>
    </source>
</evidence>
<feature type="transmembrane region" description="Helical" evidence="8">
    <location>
        <begin position="220"/>
        <end position="237"/>
    </location>
</feature>
<keyword evidence="10" id="KW-1185">Reference proteome</keyword>
<keyword evidence="4" id="KW-0297">G-protein coupled receptor</keyword>
<evidence type="ECO:0000256" key="1">
    <source>
        <dbReference type="ARBA" id="ARBA00004141"/>
    </source>
</evidence>
<feature type="transmembrane region" description="Helical" evidence="8">
    <location>
        <begin position="304"/>
        <end position="323"/>
    </location>
</feature>
<evidence type="ECO:0000259" key="9">
    <source>
        <dbReference type="PROSITE" id="PS50262"/>
    </source>
</evidence>
<evidence type="ECO:0000256" key="3">
    <source>
        <dbReference type="ARBA" id="ARBA00022989"/>
    </source>
</evidence>
<dbReference type="OrthoDB" id="9946013at2759"/>
<evidence type="ECO:0000313" key="10">
    <source>
        <dbReference type="Proteomes" id="UP000694845"/>
    </source>
</evidence>
<feature type="transmembrane region" description="Helical" evidence="8">
    <location>
        <begin position="69"/>
        <end position="91"/>
    </location>
</feature>
<keyword evidence="7" id="KW-0807">Transducer</keyword>
<evidence type="ECO:0000313" key="11">
    <source>
        <dbReference type="RefSeq" id="XP_022079410.1"/>
    </source>
</evidence>
<dbReference type="OMA" id="PIVYNCT"/>
<accession>A0A8B7XGR1</accession>
<protein>
    <submittedName>
        <fullName evidence="11 12">Neuromedin-U receptor 2-like</fullName>
    </submittedName>
</protein>